<comment type="caution">
    <text evidence="1">The sequence shown here is derived from an EMBL/GenBank/DDBJ whole genome shotgun (WGS) entry which is preliminary data.</text>
</comment>
<protein>
    <submittedName>
        <fullName evidence="1">Uncharacterized protein</fullName>
    </submittedName>
</protein>
<name>A0ACD3R0R0_LARCR</name>
<evidence type="ECO:0000313" key="1">
    <source>
        <dbReference type="EMBL" id="TMS13003.1"/>
    </source>
</evidence>
<organism evidence="1 2">
    <name type="scientific">Larimichthys crocea</name>
    <name type="common">Large yellow croaker</name>
    <name type="synonym">Pseudosciaena crocea</name>
    <dbReference type="NCBI Taxonomy" id="215358"/>
    <lineage>
        <taxon>Eukaryota</taxon>
        <taxon>Metazoa</taxon>
        <taxon>Chordata</taxon>
        <taxon>Craniata</taxon>
        <taxon>Vertebrata</taxon>
        <taxon>Euteleostomi</taxon>
        <taxon>Actinopterygii</taxon>
        <taxon>Neopterygii</taxon>
        <taxon>Teleostei</taxon>
        <taxon>Neoteleostei</taxon>
        <taxon>Acanthomorphata</taxon>
        <taxon>Eupercaria</taxon>
        <taxon>Sciaenidae</taxon>
        <taxon>Larimichthys</taxon>
    </lineage>
</organism>
<sequence length="72" mass="8037">MESTAASRCLDLFVVLSLLPPFISATRIITDTPDLQKSTSTGLRVKEHSQIVAQHNRLRSRVQPMAANMQKM</sequence>
<gene>
    <name evidence="1" type="ORF">E3U43_018078</name>
</gene>
<accession>A0ACD3R0R0</accession>
<dbReference type="EMBL" id="CM011684">
    <property type="protein sequence ID" value="TMS13003.1"/>
    <property type="molecule type" value="Genomic_DNA"/>
</dbReference>
<evidence type="ECO:0000313" key="2">
    <source>
        <dbReference type="Proteomes" id="UP000793456"/>
    </source>
</evidence>
<reference evidence="1" key="1">
    <citation type="submission" date="2018-11" db="EMBL/GenBank/DDBJ databases">
        <title>The sequence and de novo assembly of Larimichthys crocea genome using PacBio and Hi-C technologies.</title>
        <authorList>
            <person name="Xu P."/>
            <person name="Chen B."/>
            <person name="Zhou Z."/>
            <person name="Ke Q."/>
            <person name="Wu Y."/>
            <person name="Bai H."/>
            <person name="Pu F."/>
        </authorList>
    </citation>
    <scope>NUCLEOTIDE SEQUENCE</scope>
    <source>
        <tissue evidence="1">Muscle</tissue>
    </source>
</reference>
<keyword evidence="2" id="KW-1185">Reference proteome</keyword>
<feature type="non-terminal residue" evidence="1">
    <location>
        <position position="72"/>
    </location>
</feature>
<proteinExistence type="predicted"/>
<dbReference type="Proteomes" id="UP000793456">
    <property type="component" value="Chromosome XI"/>
</dbReference>